<dbReference type="Gene3D" id="3.40.50.300">
    <property type="entry name" value="P-loop containing nucleotide triphosphate hydrolases"/>
    <property type="match status" value="1"/>
</dbReference>
<dbReference type="NCBIfam" id="NF001380">
    <property type="entry name" value="PRK00279.1-2"/>
    <property type="match status" value="1"/>
</dbReference>
<feature type="binding site" evidence="5">
    <location>
        <begin position="10"/>
        <end position="15"/>
    </location>
    <ligand>
        <name>ATP</name>
        <dbReference type="ChEBI" id="CHEBI:30616"/>
    </ligand>
</feature>
<comment type="similarity">
    <text evidence="5 6">Belongs to the adenylate kinase family.</text>
</comment>
<dbReference type="EC" id="2.7.4.3" evidence="5 7"/>
<comment type="pathway">
    <text evidence="5">Purine metabolism; AMP biosynthesis via salvage pathway; AMP from ADP: step 1/1.</text>
</comment>
<dbReference type="SUPFAM" id="SSF52540">
    <property type="entry name" value="P-loop containing nucleoside triphosphate hydrolases"/>
    <property type="match status" value="1"/>
</dbReference>
<evidence type="ECO:0000256" key="6">
    <source>
        <dbReference type="RuleBase" id="RU003330"/>
    </source>
</evidence>
<keyword evidence="2 5" id="KW-0545">Nucleotide biosynthesis</keyword>
<dbReference type="InterPro" id="IPR033690">
    <property type="entry name" value="Adenylat_kinase_CS"/>
</dbReference>
<dbReference type="HAMAP" id="MF_00235">
    <property type="entry name" value="Adenylate_kinase_Adk"/>
    <property type="match status" value="1"/>
</dbReference>
<comment type="function">
    <text evidence="5">Catalyzes the reversible transfer of the terminal phosphate group between ATP and AMP. Plays an important role in cellular energy homeostasis and in adenine nucleotide metabolism.</text>
</comment>
<accession>A0A0H4TAC3</accession>
<dbReference type="GO" id="GO:0004017">
    <property type="term" value="F:AMP kinase activity"/>
    <property type="evidence" value="ECO:0007669"/>
    <property type="project" value="UniProtKB-UniRule"/>
</dbReference>
<feature type="binding site" evidence="5">
    <location>
        <position position="31"/>
    </location>
    <ligand>
        <name>AMP</name>
        <dbReference type="ChEBI" id="CHEBI:456215"/>
    </ligand>
</feature>
<dbReference type="InterPro" id="IPR027417">
    <property type="entry name" value="P-loop_NTPase"/>
</dbReference>
<keyword evidence="3 5" id="KW-0547">Nucleotide-binding</keyword>
<evidence type="ECO:0000256" key="3">
    <source>
        <dbReference type="ARBA" id="ARBA00022741"/>
    </source>
</evidence>
<dbReference type="NCBIfam" id="NF001381">
    <property type="entry name" value="PRK00279.1-3"/>
    <property type="match status" value="1"/>
</dbReference>
<feature type="binding site" evidence="5">
    <location>
        <begin position="85"/>
        <end position="88"/>
    </location>
    <ligand>
        <name>AMP</name>
        <dbReference type="ChEBI" id="CHEBI:456215"/>
    </ligand>
</feature>
<dbReference type="NCBIfam" id="NF011100">
    <property type="entry name" value="PRK14527.1"/>
    <property type="match status" value="1"/>
</dbReference>
<keyword evidence="5" id="KW-0963">Cytoplasm</keyword>
<dbReference type="Pfam" id="PF00406">
    <property type="entry name" value="ADK"/>
    <property type="match status" value="1"/>
</dbReference>
<dbReference type="GO" id="GO:0008270">
    <property type="term" value="F:zinc ion binding"/>
    <property type="evidence" value="ECO:0007669"/>
    <property type="project" value="UniProtKB-UniRule"/>
</dbReference>
<feature type="binding site" evidence="5">
    <location>
        <begin position="136"/>
        <end position="137"/>
    </location>
    <ligand>
        <name>ATP</name>
        <dbReference type="ChEBI" id="CHEBI:30616"/>
    </ligand>
</feature>
<evidence type="ECO:0000256" key="1">
    <source>
        <dbReference type="ARBA" id="ARBA00022679"/>
    </source>
</evidence>
<feature type="binding site" evidence="5">
    <location>
        <position position="160"/>
    </location>
    <ligand>
        <name>AMP</name>
        <dbReference type="ChEBI" id="CHEBI:456215"/>
    </ligand>
</feature>
<evidence type="ECO:0000259" key="8">
    <source>
        <dbReference type="Pfam" id="PF05191"/>
    </source>
</evidence>
<dbReference type="InterPro" id="IPR006259">
    <property type="entry name" value="Adenyl_kin_sub"/>
</dbReference>
<comment type="catalytic activity">
    <reaction evidence="5 7">
        <text>AMP + ATP = 2 ADP</text>
        <dbReference type="Rhea" id="RHEA:12973"/>
        <dbReference type="ChEBI" id="CHEBI:30616"/>
        <dbReference type="ChEBI" id="CHEBI:456215"/>
        <dbReference type="ChEBI" id="CHEBI:456216"/>
        <dbReference type="EC" id="2.7.4.3"/>
    </reaction>
</comment>
<feature type="binding site" evidence="5">
    <location>
        <position position="133"/>
    </location>
    <ligand>
        <name>Zn(2+)</name>
        <dbReference type="ChEBI" id="CHEBI:29105"/>
        <note>structural</note>
    </ligand>
</feature>
<organism evidence="9">
    <name type="scientific">uncultured Nitrospirae bacterium Rifle_16ft_4_minimus_38035</name>
    <dbReference type="NCBI Taxonomy" id="1665130"/>
    <lineage>
        <taxon>Bacteria</taxon>
        <taxon>Pseudomonadati</taxon>
        <taxon>Nitrospirota</taxon>
        <taxon>environmental samples</taxon>
    </lineage>
</organism>
<evidence type="ECO:0000256" key="4">
    <source>
        <dbReference type="ARBA" id="ARBA00022777"/>
    </source>
</evidence>
<feature type="binding site" evidence="5">
    <location>
        <position position="36"/>
    </location>
    <ligand>
        <name>AMP</name>
        <dbReference type="ChEBI" id="CHEBI:456215"/>
    </ligand>
</feature>
<feature type="binding site" evidence="5">
    <location>
        <position position="92"/>
    </location>
    <ligand>
        <name>AMP</name>
        <dbReference type="ChEBI" id="CHEBI:456215"/>
    </ligand>
</feature>
<keyword evidence="5 7" id="KW-0067">ATP-binding</keyword>
<dbReference type="AlphaFoldDB" id="A0A0H4TAC3"/>
<name>A0A0H4TAC3_9BACT</name>
<dbReference type="GO" id="GO:0044209">
    <property type="term" value="P:AMP salvage"/>
    <property type="evidence" value="ECO:0007669"/>
    <property type="project" value="UniProtKB-UniRule"/>
</dbReference>
<feature type="region of interest" description="NMP" evidence="5">
    <location>
        <begin position="30"/>
        <end position="59"/>
    </location>
</feature>
<feature type="binding site" evidence="5">
    <location>
        <position position="130"/>
    </location>
    <ligand>
        <name>Zn(2+)</name>
        <dbReference type="ChEBI" id="CHEBI:29105"/>
        <note>structural</note>
    </ligand>
</feature>
<dbReference type="CDD" id="cd01428">
    <property type="entry name" value="ADK"/>
    <property type="match status" value="1"/>
</dbReference>
<dbReference type="InterPro" id="IPR007862">
    <property type="entry name" value="Adenylate_kinase_lid-dom"/>
</dbReference>
<comment type="subunit">
    <text evidence="5 7">Monomer.</text>
</comment>
<dbReference type="InterPro" id="IPR000850">
    <property type="entry name" value="Adenylat/UMP-CMP_kin"/>
</dbReference>
<protein>
    <recommendedName>
        <fullName evidence="5 7">Adenylate kinase</fullName>
        <shortName evidence="5">AK</shortName>
        <ecNumber evidence="5 7">2.7.4.3</ecNumber>
    </recommendedName>
    <alternativeName>
        <fullName evidence="5">ATP-AMP transphosphorylase</fullName>
    </alternativeName>
    <alternativeName>
        <fullName evidence="5">ATP:AMP phosphotransferase</fullName>
    </alternativeName>
    <alternativeName>
        <fullName evidence="5">Adenylate monophosphate kinase</fullName>
    </alternativeName>
</protein>
<keyword evidence="1 5" id="KW-0808">Transferase</keyword>
<dbReference type="FunFam" id="3.40.50.300:FF:000106">
    <property type="entry name" value="Adenylate kinase mitochondrial"/>
    <property type="match status" value="1"/>
</dbReference>
<dbReference type="NCBIfam" id="TIGR01351">
    <property type="entry name" value="adk"/>
    <property type="match status" value="1"/>
</dbReference>
<feature type="binding site" evidence="5">
    <location>
        <position position="171"/>
    </location>
    <ligand>
        <name>AMP</name>
        <dbReference type="ChEBI" id="CHEBI:456215"/>
    </ligand>
</feature>
<dbReference type="PROSITE" id="PS00113">
    <property type="entry name" value="ADENYLATE_KINASE"/>
    <property type="match status" value="1"/>
</dbReference>
<evidence type="ECO:0000256" key="2">
    <source>
        <dbReference type="ARBA" id="ARBA00022727"/>
    </source>
</evidence>
<feature type="binding site" evidence="5">
    <location>
        <position position="150"/>
    </location>
    <ligand>
        <name>Zn(2+)</name>
        <dbReference type="ChEBI" id="CHEBI:29105"/>
        <note>structural</note>
    </ligand>
</feature>
<dbReference type="Pfam" id="PF05191">
    <property type="entry name" value="ADK_lid"/>
    <property type="match status" value="1"/>
</dbReference>
<keyword evidence="5" id="KW-0862">Zinc</keyword>
<dbReference type="GO" id="GO:0005737">
    <property type="term" value="C:cytoplasm"/>
    <property type="evidence" value="ECO:0007669"/>
    <property type="project" value="UniProtKB-SubCell"/>
</dbReference>
<feature type="binding site" evidence="5">
    <location>
        <position position="199"/>
    </location>
    <ligand>
        <name>ATP</name>
        <dbReference type="ChEBI" id="CHEBI:30616"/>
    </ligand>
</feature>
<keyword evidence="4 5" id="KW-0418">Kinase</keyword>
<feature type="binding site" evidence="5">
    <location>
        <position position="153"/>
    </location>
    <ligand>
        <name>Zn(2+)</name>
        <dbReference type="ChEBI" id="CHEBI:29105"/>
        <note>structural</note>
    </ligand>
</feature>
<dbReference type="EMBL" id="KT007013">
    <property type="protein sequence ID" value="AKQ03452.1"/>
    <property type="molecule type" value="Genomic_DNA"/>
</dbReference>
<reference evidence="9" key="1">
    <citation type="journal article" date="2015" name="ISME J.">
        <title>Aquifer environment selects for microbial species cohorts in sediment and groundwater.</title>
        <authorList>
            <person name="Hug L.A."/>
            <person name="Thomas B.C."/>
            <person name="Brown C.T."/>
            <person name="Frischkorn K.R."/>
            <person name="Williams K.H."/>
            <person name="Tringe S.G."/>
            <person name="Banfield J.F."/>
        </authorList>
    </citation>
    <scope>NUCLEOTIDE SEQUENCE</scope>
</reference>
<feature type="domain" description="Adenylate kinase active site lid" evidence="8">
    <location>
        <begin position="127"/>
        <end position="162"/>
    </location>
</feature>
<dbReference type="UniPathway" id="UPA00588">
    <property type="reaction ID" value="UER00649"/>
</dbReference>
<evidence type="ECO:0000313" key="9">
    <source>
        <dbReference type="EMBL" id="AKQ03452.1"/>
    </source>
</evidence>
<gene>
    <name evidence="5" type="primary">adk</name>
</gene>
<dbReference type="GO" id="GO:0005524">
    <property type="term" value="F:ATP binding"/>
    <property type="evidence" value="ECO:0007669"/>
    <property type="project" value="UniProtKB-UniRule"/>
</dbReference>
<keyword evidence="5" id="KW-0479">Metal-binding</keyword>
<dbReference type="PRINTS" id="PR00094">
    <property type="entry name" value="ADENYLTKNASE"/>
</dbReference>
<comment type="domain">
    <text evidence="5">Consists of three domains, a large central CORE domain and two small peripheral domains, NMPbind and LID, which undergo movements during catalysis. The LID domain closes over the site of phosphoryl transfer upon ATP binding. Assembling and dissambling the active center during each catalytic cycle provides an effective means to prevent ATP hydrolysis. Some bacteria have evolved a zinc-coordinating structure that stabilizes the LID domain.</text>
</comment>
<feature type="region of interest" description="LID" evidence="5">
    <location>
        <begin position="126"/>
        <end position="163"/>
    </location>
</feature>
<comment type="subcellular location">
    <subcellularLocation>
        <location evidence="5 7">Cytoplasm</location>
    </subcellularLocation>
</comment>
<sequence length="212" mass="23832">MRLILLGPPGVGKGTQARKLAEKYCIPQISTGDMLRDAFQKGHELGLKARSYMDSGKLVPDDVVIGIVEERLRMNDCESGWILDGFPRTIQQAGALDVMLKNNKSDIDHVLSLEVREDEVVKRISGRRSCESCQNTFNIYFSVPKMDGVCDSCGGRLIQRSDDKEETVRERMRVYRENTEPLIRYYQDRGILKSVNANGGIGGVFDLICSRL</sequence>
<feature type="binding site" evidence="5">
    <location>
        <position position="127"/>
    </location>
    <ligand>
        <name>ATP</name>
        <dbReference type="ChEBI" id="CHEBI:30616"/>
    </ligand>
</feature>
<dbReference type="PANTHER" id="PTHR23359">
    <property type="entry name" value="NUCLEOTIDE KINASE"/>
    <property type="match status" value="1"/>
</dbReference>
<evidence type="ECO:0000256" key="7">
    <source>
        <dbReference type="RuleBase" id="RU003331"/>
    </source>
</evidence>
<evidence type="ECO:0000256" key="5">
    <source>
        <dbReference type="HAMAP-Rule" id="MF_00235"/>
    </source>
</evidence>
<feature type="binding site" evidence="5">
    <location>
        <begin position="57"/>
        <end position="59"/>
    </location>
    <ligand>
        <name>AMP</name>
        <dbReference type="ChEBI" id="CHEBI:456215"/>
    </ligand>
</feature>
<proteinExistence type="inferred from homology"/>